<sequence>MVCVTLGQHAVSRKSECSVNEFWSSGLCCNRCAPGFKLVKKCSVGSPTECEKCSEGTYQEKVNYYPNCFRCKECSSRHHMEVVSPCSYQNNTVCGCQMGYRKKILDGITWTCVPFKNRHSENNIPML</sequence>
<gene>
    <name evidence="3" type="ORF">DNTS_001105</name>
</gene>
<protein>
    <recommendedName>
        <fullName evidence="2">TNFR-Cys domain-containing protein</fullName>
    </recommendedName>
</protein>
<dbReference type="InterPro" id="IPR052493">
    <property type="entry name" value="TNFRSF1A"/>
</dbReference>
<feature type="domain" description="TNFR-Cys" evidence="2">
    <location>
        <begin position="52"/>
        <end position="94"/>
    </location>
</feature>
<organism evidence="3 4">
    <name type="scientific">Danionella cerebrum</name>
    <dbReference type="NCBI Taxonomy" id="2873325"/>
    <lineage>
        <taxon>Eukaryota</taxon>
        <taxon>Metazoa</taxon>
        <taxon>Chordata</taxon>
        <taxon>Craniata</taxon>
        <taxon>Vertebrata</taxon>
        <taxon>Euteleostomi</taxon>
        <taxon>Actinopterygii</taxon>
        <taxon>Neopterygii</taxon>
        <taxon>Teleostei</taxon>
        <taxon>Ostariophysi</taxon>
        <taxon>Cypriniformes</taxon>
        <taxon>Danionidae</taxon>
        <taxon>Danioninae</taxon>
        <taxon>Danionella</taxon>
    </lineage>
</organism>
<dbReference type="Proteomes" id="UP000316079">
    <property type="component" value="Unassembled WGS sequence"/>
</dbReference>
<accession>A0A553Q979</accession>
<dbReference type="AlphaFoldDB" id="A0A553Q979"/>
<keyword evidence="1" id="KW-1015">Disulfide bond</keyword>
<dbReference type="PANTHER" id="PTHR46861">
    <property type="entry name" value="TUMOR NECROSIS FACTOR RECEPTOR SUPERFAMILY MEMBER 1A"/>
    <property type="match status" value="1"/>
</dbReference>
<dbReference type="GO" id="GO:0045121">
    <property type="term" value="C:membrane raft"/>
    <property type="evidence" value="ECO:0007669"/>
    <property type="project" value="TreeGrafter"/>
</dbReference>
<dbReference type="PANTHER" id="PTHR46861:SF1">
    <property type="entry name" value="TUMOR NECROSIS FACTOR RECEPTOR SUPERFAMILY MEMBER 1A"/>
    <property type="match status" value="1"/>
</dbReference>
<dbReference type="PROSITE" id="PS50050">
    <property type="entry name" value="TNFR_NGFR_2"/>
    <property type="match status" value="1"/>
</dbReference>
<reference evidence="3 4" key="1">
    <citation type="journal article" date="2019" name="Sci. Data">
        <title>Hybrid genome assembly and annotation of Danionella translucida.</title>
        <authorList>
            <person name="Kadobianskyi M."/>
            <person name="Schulze L."/>
            <person name="Schuelke M."/>
            <person name="Judkewitz B."/>
        </authorList>
    </citation>
    <scope>NUCLEOTIDE SEQUENCE [LARGE SCALE GENOMIC DNA]</scope>
    <source>
        <strain evidence="3 4">Bolton</strain>
    </source>
</reference>
<dbReference type="SMART" id="SM00208">
    <property type="entry name" value="TNFR"/>
    <property type="match status" value="2"/>
</dbReference>
<keyword evidence="4" id="KW-1185">Reference proteome</keyword>
<comment type="caution">
    <text evidence="3">The sequence shown here is derived from an EMBL/GenBank/DDBJ whole genome shotgun (WGS) entry which is preliminary data.</text>
</comment>
<dbReference type="GO" id="GO:0006954">
    <property type="term" value="P:inflammatory response"/>
    <property type="evidence" value="ECO:0007669"/>
    <property type="project" value="TreeGrafter"/>
</dbReference>
<dbReference type="GO" id="GO:0043120">
    <property type="term" value="F:tumor necrosis factor binding"/>
    <property type="evidence" value="ECO:0007669"/>
    <property type="project" value="TreeGrafter"/>
</dbReference>
<dbReference type="Gene3D" id="2.10.50.10">
    <property type="entry name" value="Tumor Necrosis Factor Receptor, subunit A, domain 2"/>
    <property type="match status" value="2"/>
</dbReference>
<proteinExistence type="predicted"/>
<dbReference type="GO" id="GO:0043235">
    <property type="term" value="C:receptor complex"/>
    <property type="evidence" value="ECO:0007669"/>
    <property type="project" value="TreeGrafter"/>
</dbReference>
<evidence type="ECO:0000313" key="4">
    <source>
        <dbReference type="Proteomes" id="UP000316079"/>
    </source>
</evidence>
<evidence type="ECO:0000259" key="2">
    <source>
        <dbReference type="PROSITE" id="PS50050"/>
    </source>
</evidence>
<dbReference type="PROSITE" id="PS00652">
    <property type="entry name" value="TNFR_NGFR_1"/>
    <property type="match status" value="1"/>
</dbReference>
<dbReference type="GO" id="GO:0005031">
    <property type="term" value="F:tumor necrosis factor receptor activity"/>
    <property type="evidence" value="ECO:0007669"/>
    <property type="project" value="TreeGrafter"/>
</dbReference>
<dbReference type="Pfam" id="PF00020">
    <property type="entry name" value="TNFR_c6"/>
    <property type="match status" value="1"/>
</dbReference>
<feature type="repeat" description="TNFR-Cys" evidence="1">
    <location>
        <begin position="52"/>
        <end position="94"/>
    </location>
</feature>
<dbReference type="InterPro" id="IPR001368">
    <property type="entry name" value="TNFR/NGFR_Cys_rich_reg"/>
</dbReference>
<comment type="caution">
    <text evidence="1">Lacks conserved residue(s) required for the propagation of feature annotation.</text>
</comment>
<dbReference type="STRING" id="623744.A0A553Q979"/>
<dbReference type="EMBL" id="SRMA01026212">
    <property type="protein sequence ID" value="TRY86484.1"/>
    <property type="molecule type" value="Genomic_DNA"/>
</dbReference>
<feature type="disulfide bond" evidence="1">
    <location>
        <begin position="53"/>
        <end position="68"/>
    </location>
</feature>
<dbReference type="OrthoDB" id="9408020at2759"/>
<evidence type="ECO:0000256" key="1">
    <source>
        <dbReference type="PROSITE-ProRule" id="PRU00206"/>
    </source>
</evidence>
<dbReference type="SUPFAM" id="SSF57586">
    <property type="entry name" value="TNF receptor-like"/>
    <property type="match status" value="2"/>
</dbReference>
<evidence type="ECO:0000313" key="3">
    <source>
        <dbReference type="EMBL" id="TRY86484.1"/>
    </source>
</evidence>
<name>A0A553Q979_9TELE</name>